<dbReference type="Pfam" id="PF00300">
    <property type="entry name" value="His_Phos_1"/>
    <property type="match status" value="2"/>
</dbReference>
<protein>
    <submittedName>
        <fullName evidence="1">Uncharacterized protein</fullName>
    </submittedName>
</protein>
<dbReference type="Gene3D" id="3.40.50.1240">
    <property type="entry name" value="Phosphoglycerate mutase-like"/>
    <property type="match status" value="1"/>
</dbReference>
<accession>A0AB34J8U1</accession>
<evidence type="ECO:0000313" key="1">
    <source>
        <dbReference type="EMBL" id="KAL1515902.1"/>
    </source>
</evidence>
<dbReference type="PANTHER" id="PTHR16469:SF27">
    <property type="entry name" value="UBIQUITIN-ASSOCIATED AND SH3 DOMAIN-CONTAINING BA-RELATED"/>
    <property type="match status" value="1"/>
</dbReference>
<gene>
    <name evidence="1" type="ORF">AB1Y20_002516</name>
</gene>
<proteinExistence type="predicted"/>
<dbReference type="EMBL" id="JBGBPQ010000011">
    <property type="protein sequence ID" value="KAL1515902.1"/>
    <property type="molecule type" value="Genomic_DNA"/>
</dbReference>
<dbReference type="CDD" id="cd07067">
    <property type="entry name" value="HP_PGM_like"/>
    <property type="match status" value="1"/>
</dbReference>
<comment type="caution">
    <text evidence="1">The sequence shown here is derived from an EMBL/GenBank/DDBJ whole genome shotgun (WGS) entry which is preliminary data.</text>
</comment>
<dbReference type="InterPro" id="IPR051710">
    <property type="entry name" value="Phosphatase_SH3-domain"/>
</dbReference>
<name>A0AB34J8U1_PRYPA</name>
<evidence type="ECO:0000313" key="2">
    <source>
        <dbReference type="Proteomes" id="UP001515480"/>
    </source>
</evidence>
<sequence>MAVCVIRHGEREDYACLARGVNWVALHADARPWDPPLTPTGVRQGHALGAALPPRLESLSLPPITRVVSSPLLRCVQTAAAAAAALGVPRLALEPGLAEAMLPQWYLSWGGPDADSTWGGAAACVDVDEGALHPACHTPAGALHLSSEEAAAALRGGAVCVDEAYAPLEPAADCRWGEFETEEAMGARLRRTVEALAERYKGESVLACTHGGPSGQAYRQLLGETARKDLVAGYTALYILVRGEDGQWVAPVAADQSHLREDATPPRSAQS</sequence>
<dbReference type="Proteomes" id="UP001515480">
    <property type="component" value="Unassembled WGS sequence"/>
</dbReference>
<dbReference type="PANTHER" id="PTHR16469">
    <property type="entry name" value="UBIQUITIN-ASSOCIATED AND SH3 DOMAIN-CONTAINING BA-RELATED"/>
    <property type="match status" value="1"/>
</dbReference>
<dbReference type="SMART" id="SM00855">
    <property type="entry name" value="PGAM"/>
    <property type="match status" value="1"/>
</dbReference>
<organism evidence="1 2">
    <name type="scientific">Prymnesium parvum</name>
    <name type="common">Toxic golden alga</name>
    <dbReference type="NCBI Taxonomy" id="97485"/>
    <lineage>
        <taxon>Eukaryota</taxon>
        <taxon>Haptista</taxon>
        <taxon>Haptophyta</taxon>
        <taxon>Prymnesiophyceae</taxon>
        <taxon>Prymnesiales</taxon>
        <taxon>Prymnesiaceae</taxon>
        <taxon>Prymnesium</taxon>
    </lineage>
</organism>
<dbReference type="InterPro" id="IPR013078">
    <property type="entry name" value="His_Pase_superF_clade-1"/>
</dbReference>
<dbReference type="AlphaFoldDB" id="A0AB34J8U1"/>
<reference evidence="1 2" key="1">
    <citation type="journal article" date="2024" name="Science">
        <title>Giant polyketide synthase enzymes in the biosynthesis of giant marine polyether toxins.</title>
        <authorList>
            <person name="Fallon T.R."/>
            <person name="Shende V.V."/>
            <person name="Wierzbicki I.H."/>
            <person name="Pendleton A.L."/>
            <person name="Watervoot N.F."/>
            <person name="Auber R.P."/>
            <person name="Gonzalez D.J."/>
            <person name="Wisecaver J.H."/>
            <person name="Moore B.S."/>
        </authorList>
    </citation>
    <scope>NUCLEOTIDE SEQUENCE [LARGE SCALE GENOMIC DNA]</scope>
    <source>
        <strain evidence="1 2">12B1</strain>
    </source>
</reference>
<dbReference type="SUPFAM" id="SSF53254">
    <property type="entry name" value="Phosphoglycerate mutase-like"/>
    <property type="match status" value="1"/>
</dbReference>
<dbReference type="InterPro" id="IPR029033">
    <property type="entry name" value="His_PPase_superfam"/>
</dbReference>
<keyword evidence="2" id="KW-1185">Reference proteome</keyword>